<dbReference type="AlphaFoldDB" id="A0A2L2L9G8"/>
<dbReference type="PANTHER" id="PTHR43531:SF11">
    <property type="entry name" value="METHYL-ACCEPTING CHEMOTAXIS PROTEIN 3"/>
    <property type="match status" value="1"/>
</dbReference>
<dbReference type="InterPro" id="IPR051310">
    <property type="entry name" value="MCP_chemotaxis"/>
</dbReference>
<dbReference type="Gene3D" id="1.10.287.950">
    <property type="entry name" value="Methyl-accepting chemotaxis protein"/>
    <property type="match status" value="1"/>
</dbReference>
<evidence type="ECO:0000313" key="10">
    <source>
        <dbReference type="EMBL" id="AVH40972.1"/>
    </source>
</evidence>
<evidence type="ECO:0000259" key="9">
    <source>
        <dbReference type="PROSITE" id="PS50906"/>
    </source>
</evidence>
<feature type="domain" description="HAMP" evidence="8">
    <location>
        <begin position="429"/>
        <end position="481"/>
    </location>
</feature>
<evidence type="ECO:0000256" key="2">
    <source>
        <dbReference type="ARBA" id="ARBA00022500"/>
    </source>
</evidence>
<protein>
    <submittedName>
        <fullName evidence="10">Methyl-accepting chemotaxis protein</fullName>
    </submittedName>
</protein>
<reference evidence="10 11" key="1">
    <citation type="submission" date="2018-02" db="EMBL/GenBank/DDBJ databases">
        <title>Complete genome sequence of Agrobacterium tumefaciens 1D1609.</title>
        <authorList>
            <person name="Cho S.-T."/>
            <person name="Haryono M."/>
            <person name="Chang H.-H."/>
            <person name="Santos M.N."/>
            <person name="Lai E.-M."/>
            <person name="Kuo C.-H."/>
        </authorList>
    </citation>
    <scope>NUCLEOTIDE SEQUENCE [LARGE SCALE GENOMIC DNA]</scope>
    <source>
        <strain evidence="10 11">1D1609</strain>
    </source>
</reference>
<dbReference type="GO" id="GO:0006935">
    <property type="term" value="P:chemotaxis"/>
    <property type="evidence" value="ECO:0007669"/>
    <property type="project" value="UniProtKB-KW"/>
</dbReference>
<dbReference type="RefSeq" id="WP_065654246.1">
    <property type="nucleotide sequence ID" value="NZ_CP026924.1"/>
</dbReference>
<evidence type="ECO:0000256" key="4">
    <source>
        <dbReference type="PROSITE-ProRule" id="PRU00284"/>
    </source>
</evidence>
<keyword evidence="6" id="KW-0472">Membrane</keyword>
<dbReference type="InterPro" id="IPR004090">
    <property type="entry name" value="Chemotax_Me-accpt_rcpt"/>
</dbReference>
<feature type="domain" description="Methyl-accepting transducer" evidence="7">
    <location>
        <begin position="486"/>
        <end position="715"/>
    </location>
</feature>
<gene>
    <name evidence="10" type="primary">mcpC</name>
    <name evidence="10" type="ORF">At1D1609_09190</name>
</gene>
<keyword evidence="5" id="KW-0175">Coiled coil</keyword>
<dbReference type="Gene3D" id="1.10.8.500">
    <property type="entry name" value="HAMP domain in histidine kinase"/>
    <property type="match status" value="1"/>
</dbReference>
<dbReference type="InterPro" id="IPR003660">
    <property type="entry name" value="HAMP_dom"/>
</dbReference>
<comment type="subcellular location">
    <subcellularLocation>
        <location evidence="1">Membrane</location>
    </subcellularLocation>
</comment>
<dbReference type="CDD" id="cd11386">
    <property type="entry name" value="MCP_signal"/>
    <property type="match status" value="1"/>
</dbReference>
<evidence type="ECO:0000259" key="8">
    <source>
        <dbReference type="PROSITE" id="PS50885"/>
    </source>
</evidence>
<dbReference type="SMART" id="SM00283">
    <property type="entry name" value="MA"/>
    <property type="match status" value="1"/>
</dbReference>
<feature type="transmembrane region" description="Helical" evidence="6">
    <location>
        <begin position="320"/>
        <end position="346"/>
    </location>
</feature>
<evidence type="ECO:0000256" key="5">
    <source>
        <dbReference type="SAM" id="Coils"/>
    </source>
</evidence>
<feature type="coiled-coil region" evidence="5">
    <location>
        <begin position="402"/>
        <end position="437"/>
    </location>
</feature>
<evidence type="ECO:0000256" key="3">
    <source>
        <dbReference type="ARBA" id="ARBA00029447"/>
    </source>
</evidence>
<dbReference type="GO" id="GO:0007165">
    <property type="term" value="P:signal transduction"/>
    <property type="evidence" value="ECO:0007669"/>
    <property type="project" value="UniProtKB-KW"/>
</dbReference>
<dbReference type="Pfam" id="PF00672">
    <property type="entry name" value="HAMP"/>
    <property type="match status" value="1"/>
</dbReference>
<evidence type="ECO:0000256" key="6">
    <source>
        <dbReference type="SAM" id="Phobius"/>
    </source>
</evidence>
<dbReference type="SUPFAM" id="SSF158472">
    <property type="entry name" value="HAMP domain-like"/>
    <property type="match status" value="1"/>
</dbReference>
<dbReference type="PANTHER" id="PTHR43531">
    <property type="entry name" value="PROTEIN ICFG"/>
    <property type="match status" value="1"/>
</dbReference>
<dbReference type="PROSITE" id="PS50885">
    <property type="entry name" value="HAMP"/>
    <property type="match status" value="2"/>
</dbReference>
<dbReference type="Proteomes" id="UP000237717">
    <property type="component" value="Chromosome I"/>
</dbReference>
<sequence>MSFSIRNILVGFFLLIGIALAGFVGNGMLQSVQRARSFSEVAQLVSLDRLLFNALLNFRSERGNSASALTVDPAKTANTIASVQASRQKVDAAMGAFLEQAAALDQAGLKAPLARVKDIYTQFLELRKKVDANVTLPLDRRENGLDKTVLALGQDFLTALEAGSTAVEGEVRSLDQSLTGLIQLRSYGWSARALGGSATVVINAVVAQQRPLTPQETQQLGNFDAGAAFAWKATGDLVAHESTPQALKDIYAVADRTYFKGDFVTQRAKLIDDLNNGRTPAFTIDTWRNTVTANLDTVAKIASEAMDVLNANAEKARQDAFIGAMIYLAAFILTLGVCILCLAVIVGRVTRPISRLTKAMMELSTGNLTIDVPGAKRGDEIGEMARAVEIFREAAIRNRQLEDEAVGNREQAERDRIELQQRAEAEAEERLNQATGSLAGGLRRLASGDMVCEIATPFAPQFETLRHDFNSSVHQLREALTSVGQSVQTVNGGAHEVSSASDDLSRRTEQQAASLEETAAALEEITANVSATSKRASDARDTVREARTKADLSGKVVRDAVAAMERIEHSSRQIGQIIGVIDEIAFQTNLLALNAGVEAARAGDAGKGFAVVAQEVRELAQRSANAAKEIKQLITASAVAVGEGVKLVADTGVGLSEIEQLVLSVNTHMDAIATAAQEQSAGLSEVNTAVNHMDQATQQNAAMVEEMNAAGAGLAQECTNLHALLAQFQLGQQSSALRETARHMQRAASPAHAPAAPAAPVAPVAPARKARPVAARGNAALAVKGDEWTEF</sequence>
<dbReference type="SUPFAM" id="SSF58104">
    <property type="entry name" value="Methyl-accepting chemotaxis protein (MCP) signaling domain"/>
    <property type="match status" value="1"/>
</dbReference>
<dbReference type="GO" id="GO:0004888">
    <property type="term" value="F:transmembrane signaling receptor activity"/>
    <property type="evidence" value="ECO:0007669"/>
    <property type="project" value="InterPro"/>
</dbReference>
<dbReference type="InterPro" id="IPR010910">
    <property type="entry name" value="Nitrate/nitrite_sensing_bac"/>
</dbReference>
<dbReference type="EMBL" id="CP026924">
    <property type="protein sequence ID" value="AVH40972.1"/>
    <property type="molecule type" value="Genomic_DNA"/>
</dbReference>
<keyword evidence="6" id="KW-1133">Transmembrane helix</keyword>
<dbReference type="PRINTS" id="PR00260">
    <property type="entry name" value="CHEMTRNSDUCR"/>
</dbReference>
<evidence type="ECO:0000259" key="7">
    <source>
        <dbReference type="PROSITE" id="PS50111"/>
    </source>
</evidence>
<dbReference type="GO" id="GO:0016020">
    <property type="term" value="C:membrane"/>
    <property type="evidence" value="ECO:0007669"/>
    <property type="project" value="UniProtKB-SubCell"/>
</dbReference>
<feature type="domain" description="HAMP" evidence="8">
    <location>
        <begin position="347"/>
        <end position="400"/>
    </location>
</feature>
<organism evidence="10 11">
    <name type="scientific">Agrobacterium tumefaciens</name>
    <dbReference type="NCBI Taxonomy" id="358"/>
    <lineage>
        <taxon>Bacteria</taxon>
        <taxon>Pseudomonadati</taxon>
        <taxon>Pseudomonadota</taxon>
        <taxon>Alphaproteobacteria</taxon>
        <taxon>Hyphomicrobiales</taxon>
        <taxon>Rhizobiaceae</taxon>
        <taxon>Rhizobium/Agrobacterium group</taxon>
        <taxon>Agrobacterium</taxon>
        <taxon>Agrobacterium tumefaciens complex</taxon>
    </lineage>
</organism>
<evidence type="ECO:0000256" key="1">
    <source>
        <dbReference type="ARBA" id="ARBA00004370"/>
    </source>
</evidence>
<dbReference type="PROSITE" id="PS50111">
    <property type="entry name" value="CHEMOTAXIS_TRANSDUC_2"/>
    <property type="match status" value="1"/>
</dbReference>
<name>A0A2L2L9G8_AGRTU</name>
<keyword evidence="4" id="KW-0807">Transducer</keyword>
<feature type="domain" description="NIT" evidence="9">
    <location>
        <begin position="49"/>
        <end position="316"/>
    </location>
</feature>
<dbReference type="SMART" id="SM00304">
    <property type="entry name" value="HAMP"/>
    <property type="match status" value="2"/>
</dbReference>
<keyword evidence="6" id="KW-0812">Transmembrane</keyword>
<comment type="similarity">
    <text evidence="3">Belongs to the methyl-accepting chemotaxis (MCP) protein family.</text>
</comment>
<dbReference type="PROSITE" id="PS50906">
    <property type="entry name" value="NIT"/>
    <property type="match status" value="1"/>
</dbReference>
<dbReference type="InterPro" id="IPR004089">
    <property type="entry name" value="MCPsignal_dom"/>
</dbReference>
<accession>A0A2L2L9G8</accession>
<dbReference type="Pfam" id="PF00015">
    <property type="entry name" value="MCPsignal"/>
    <property type="match status" value="1"/>
</dbReference>
<dbReference type="CDD" id="cd06225">
    <property type="entry name" value="HAMP"/>
    <property type="match status" value="1"/>
</dbReference>
<evidence type="ECO:0000313" key="11">
    <source>
        <dbReference type="Proteomes" id="UP000237717"/>
    </source>
</evidence>
<dbReference type="FunFam" id="1.10.287.950:FF:000001">
    <property type="entry name" value="Methyl-accepting chemotaxis sensory transducer"/>
    <property type="match status" value="1"/>
</dbReference>
<proteinExistence type="inferred from homology"/>
<keyword evidence="2" id="KW-0145">Chemotaxis</keyword>